<dbReference type="AlphaFoldDB" id="A0A6S4VC40"/>
<organism evidence="1 2">
    <name type="scientific">Acinetobacter pittii</name>
    <name type="common">Acinetobacter genomosp. 3</name>
    <dbReference type="NCBI Taxonomy" id="48296"/>
    <lineage>
        <taxon>Bacteria</taxon>
        <taxon>Pseudomonadati</taxon>
        <taxon>Pseudomonadota</taxon>
        <taxon>Gammaproteobacteria</taxon>
        <taxon>Moraxellales</taxon>
        <taxon>Moraxellaceae</taxon>
        <taxon>Acinetobacter</taxon>
        <taxon>Acinetobacter calcoaceticus/baumannii complex</taxon>
    </lineage>
</organism>
<protein>
    <submittedName>
        <fullName evidence="1">Uncharacterized protein</fullName>
    </submittedName>
</protein>
<proteinExistence type="predicted"/>
<evidence type="ECO:0000313" key="2">
    <source>
        <dbReference type="Proteomes" id="UP000515758"/>
    </source>
</evidence>
<dbReference type="EMBL" id="AP021936">
    <property type="protein sequence ID" value="BBQ49173.1"/>
    <property type="molecule type" value="Genomic_DNA"/>
</dbReference>
<evidence type="ECO:0000313" key="1">
    <source>
        <dbReference type="EMBL" id="BBQ49173.1"/>
    </source>
</evidence>
<sequence length="53" mass="6240">MRKFFWLLFSKKVTELAAYFRDLKVGFHRANSLTLYYFNLNKVGSAANLSAKY</sequence>
<gene>
    <name evidence="1" type="ORF">WP2W18E11_21710</name>
</gene>
<name>A0A6S4VC40_ACIPI</name>
<reference evidence="1 2" key="1">
    <citation type="submission" date="2019-12" db="EMBL/GenBank/DDBJ databases">
        <title>complete genome sequences of Acinetobacter pittii str. WP2-W18-ESBL-11 isolated from wastewater treatment plant effluent.</title>
        <authorList>
            <person name="Sekizuka T."/>
            <person name="Itokawa K."/>
            <person name="Yatsu K."/>
            <person name="Inamine Y."/>
            <person name="Kuroda M."/>
        </authorList>
    </citation>
    <scope>NUCLEOTIDE SEQUENCE [LARGE SCALE GENOMIC DNA]</scope>
    <source>
        <strain evidence="1 2">WP2-W18-ESBL-11</strain>
    </source>
</reference>
<accession>A0A6S4VC40</accession>
<dbReference type="Proteomes" id="UP000515758">
    <property type="component" value="Chromosome"/>
</dbReference>